<dbReference type="OrthoDB" id="6781668at2759"/>
<dbReference type="PANTHER" id="PTHR22883">
    <property type="entry name" value="ZINC FINGER DHHC DOMAIN CONTAINING PROTEIN"/>
    <property type="match status" value="1"/>
</dbReference>
<dbReference type="EC" id="2.3.1.225" evidence="13"/>
<evidence type="ECO:0000256" key="8">
    <source>
        <dbReference type="ARBA" id="ARBA00023288"/>
    </source>
</evidence>
<dbReference type="Proteomes" id="UP000193986">
    <property type="component" value="Unassembled WGS sequence"/>
</dbReference>
<evidence type="ECO:0000256" key="4">
    <source>
        <dbReference type="ARBA" id="ARBA00022692"/>
    </source>
</evidence>
<keyword evidence="6 13" id="KW-0472">Membrane</keyword>
<feature type="transmembrane region" description="Helical" evidence="13">
    <location>
        <begin position="76"/>
        <end position="96"/>
    </location>
</feature>
<evidence type="ECO:0000256" key="6">
    <source>
        <dbReference type="ARBA" id="ARBA00023136"/>
    </source>
</evidence>
<dbReference type="EMBL" id="MCFC01000078">
    <property type="protein sequence ID" value="ORY23544.1"/>
    <property type="molecule type" value="Genomic_DNA"/>
</dbReference>
<keyword evidence="9 13" id="KW-0012">Acyltransferase</keyword>
<keyword evidence="7" id="KW-0564">Palmitate</keyword>
<comment type="domain">
    <text evidence="13">The DHHC domain is required for palmitoyltransferase activity.</text>
</comment>
<dbReference type="PROSITE" id="PS50088">
    <property type="entry name" value="ANK_REPEAT"/>
    <property type="match status" value="1"/>
</dbReference>
<keyword evidence="12" id="KW-0040">ANK repeat</keyword>
<dbReference type="InParanoid" id="A0A1Y2AM33"/>
<comment type="similarity">
    <text evidence="2">Belongs to the DHHC palmitoyltransferase family. AKR/ZDHHC17 subfamily.</text>
</comment>
<evidence type="ECO:0000256" key="13">
    <source>
        <dbReference type="RuleBase" id="RU079119"/>
    </source>
</evidence>
<name>A0A1Y2AM33_9TREE</name>
<dbReference type="PANTHER" id="PTHR22883:SF23">
    <property type="entry name" value="PALMITOYLTRANSFERASE ZDHHC6"/>
    <property type="match status" value="1"/>
</dbReference>
<comment type="similarity">
    <text evidence="10">Belongs to the DHHC palmitoyltransferase family. PFA5 subfamily.</text>
</comment>
<evidence type="ECO:0000313" key="16">
    <source>
        <dbReference type="Proteomes" id="UP000193986"/>
    </source>
</evidence>
<feature type="repeat" description="ANK" evidence="12">
    <location>
        <begin position="1"/>
        <end position="31"/>
    </location>
</feature>
<keyword evidence="16" id="KW-1185">Reference proteome</keyword>
<sequence length="495" mass="53871">MTPLHWAAVKGSKSAIKHLILAGADLEVREEQGKTPRDMAEELKGMVPFVKGLQEAGYTSDGRKLEPRFGEKGTKWIIMALPTVVLGAMVGTFKFLPIYTALPLAFAQFWGMSLIVLQVLLKHQPDDNRVSASPYFASIIFASLVWVAYGWATRLVTGTPGHAIANLTFLASLIACSWSFYKAIVTDPGFVPKALTDSEIKMALEDLVDAGRLNGTNFCIVCMAKKPLRSKHCRVCNRCVARYDHHCPWVYNCVGYRNHRYFLLFVIFLISGIVSFDFLTIDYVLENAPEYTPTPSPGLSICDISTTLCRAGSYDPLLVAVSFWATLQLTWTSILAISQLWQVSRQMTTHEVSNLGRYGFMGGRGGSSLRDQDGAMKQAVAIGAGVGPTGSMEEAAGEDGMSFGPEGTHVHGPECKHGHGHGHSHGPLGIGRFCGAAWRATSGPMMQVLGLDRFTRGKAIGGMMRAGREGNPFDMGLVKVSNDKLGIEFILGIES</sequence>
<dbReference type="GO" id="GO:0016020">
    <property type="term" value="C:membrane"/>
    <property type="evidence" value="ECO:0007669"/>
    <property type="project" value="UniProtKB-SubCell"/>
</dbReference>
<evidence type="ECO:0000256" key="12">
    <source>
        <dbReference type="PROSITE-ProRule" id="PRU00023"/>
    </source>
</evidence>
<feature type="domain" description="Palmitoyltransferase DHHC" evidence="14">
    <location>
        <begin position="215"/>
        <end position="352"/>
    </location>
</feature>
<evidence type="ECO:0000313" key="15">
    <source>
        <dbReference type="EMBL" id="ORY23544.1"/>
    </source>
</evidence>
<evidence type="ECO:0000256" key="2">
    <source>
        <dbReference type="ARBA" id="ARBA00010104"/>
    </source>
</evidence>
<dbReference type="Gene3D" id="1.25.40.20">
    <property type="entry name" value="Ankyrin repeat-containing domain"/>
    <property type="match status" value="1"/>
</dbReference>
<keyword evidence="4 13" id="KW-0812">Transmembrane</keyword>
<keyword evidence="5 13" id="KW-1133">Transmembrane helix</keyword>
<accession>A0A1Y2AM33</accession>
<evidence type="ECO:0000256" key="9">
    <source>
        <dbReference type="ARBA" id="ARBA00023315"/>
    </source>
</evidence>
<comment type="caution">
    <text evidence="15">The sequence shown here is derived from an EMBL/GenBank/DDBJ whole genome shotgun (WGS) entry which is preliminary data.</text>
</comment>
<evidence type="ECO:0000256" key="7">
    <source>
        <dbReference type="ARBA" id="ARBA00023139"/>
    </source>
</evidence>
<dbReference type="PROSITE" id="PS50297">
    <property type="entry name" value="ANK_REP_REGION"/>
    <property type="match status" value="1"/>
</dbReference>
<feature type="transmembrane region" description="Helical" evidence="13">
    <location>
        <begin position="133"/>
        <end position="151"/>
    </location>
</feature>
<feature type="transmembrane region" description="Helical" evidence="13">
    <location>
        <begin position="163"/>
        <end position="181"/>
    </location>
</feature>
<dbReference type="InterPro" id="IPR039859">
    <property type="entry name" value="PFA4/ZDH16/20/ERF2-like"/>
</dbReference>
<evidence type="ECO:0000256" key="10">
    <source>
        <dbReference type="ARBA" id="ARBA00038298"/>
    </source>
</evidence>
<proteinExistence type="inferred from homology"/>
<comment type="catalytic activity">
    <reaction evidence="11 13">
        <text>L-cysteinyl-[protein] + hexadecanoyl-CoA = S-hexadecanoyl-L-cysteinyl-[protein] + CoA</text>
        <dbReference type="Rhea" id="RHEA:36683"/>
        <dbReference type="Rhea" id="RHEA-COMP:10131"/>
        <dbReference type="Rhea" id="RHEA-COMP:11032"/>
        <dbReference type="ChEBI" id="CHEBI:29950"/>
        <dbReference type="ChEBI" id="CHEBI:57287"/>
        <dbReference type="ChEBI" id="CHEBI:57379"/>
        <dbReference type="ChEBI" id="CHEBI:74151"/>
        <dbReference type="EC" id="2.3.1.225"/>
    </reaction>
</comment>
<evidence type="ECO:0000256" key="3">
    <source>
        <dbReference type="ARBA" id="ARBA00022679"/>
    </source>
</evidence>
<feature type="transmembrane region" description="Helical" evidence="13">
    <location>
        <begin position="261"/>
        <end position="281"/>
    </location>
</feature>
<reference evidence="15 16" key="1">
    <citation type="submission" date="2016-07" db="EMBL/GenBank/DDBJ databases">
        <title>Pervasive Adenine N6-methylation of Active Genes in Fungi.</title>
        <authorList>
            <consortium name="DOE Joint Genome Institute"/>
            <person name="Mondo S.J."/>
            <person name="Dannebaum R.O."/>
            <person name="Kuo R.C."/>
            <person name="Labutti K."/>
            <person name="Haridas S."/>
            <person name="Kuo A."/>
            <person name="Salamov A."/>
            <person name="Ahrendt S.R."/>
            <person name="Lipzen A."/>
            <person name="Sullivan W."/>
            <person name="Andreopoulos W.B."/>
            <person name="Clum A."/>
            <person name="Lindquist E."/>
            <person name="Daum C."/>
            <person name="Ramamoorthy G.K."/>
            <person name="Gryganskyi A."/>
            <person name="Culley D."/>
            <person name="Magnuson J.K."/>
            <person name="James T.Y."/>
            <person name="O'Malley M.A."/>
            <person name="Stajich J.E."/>
            <person name="Spatafora J.W."/>
            <person name="Visel A."/>
            <person name="Grigoriev I.V."/>
        </authorList>
    </citation>
    <scope>NUCLEOTIDE SEQUENCE [LARGE SCALE GENOMIC DNA]</scope>
    <source>
        <strain evidence="15 16">68-887.2</strain>
    </source>
</reference>
<keyword evidence="3 13" id="KW-0808">Transferase</keyword>
<dbReference type="GO" id="GO:0019706">
    <property type="term" value="F:protein-cysteine S-palmitoyltransferase activity"/>
    <property type="evidence" value="ECO:0007669"/>
    <property type="project" value="UniProtKB-EC"/>
</dbReference>
<dbReference type="InterPro" id="IPR002110">
    <property type="entry name" value="Ankyrin_rpt"/>
</dbReference>
<evidence type="ECO:0000256" key="1">
    <source>
        <dbReference type="ARBA" id="ARBA00004141"/>
    </source>
</evidence>
<dbReference type="Pfam" id="PF00023">
    <property type="entry name" value="Ank"/>
    <property type="match status" value="1"/>
</dbReference>
<dbReference type="FunCoup" id="A0A1Y2AM33">
    <property type="interactions" value="238"/>
</dbReference>
<feature type="transmembrane region" description="Helical" evidence="13">
    <location>
        <begin position="317"/>
        <end position="337"/>
    </location>
</feature>
<dbReference type="AlphaFoldDB" id="A0A1Y2AM33"/>
<gene>
    <name evidence="15" type="ORF">BCR39DRAFT_347801</name>
</gene>
<feature type="transmembrane region" description="Helical" evidence="13">
    <location>
        <begin position="102"/>
        <end position="121"/>
    </location>
</feature>
<protein>
    <recommendedName>
        <fullName evidence="13">Palmitoyltransferase</fullName>
        <ecNumber evidence="13">2.3.1.225</ecNumber>
    </recommendedName>
</protein>
<dbReference type="GO" id="GO:0005783">
    <property type="term" value="C:endoplasmic reticulum"/>
    <property type="evidence" value="ECO:0007669"/>
    <property type="project" value="TreeGrafter"/>
</dbReference>
<evidence type="ECO:0000256" key="5">
    <source>
        <dbReference type="ARBA" id="ARBA00022989"/>
    </source>
</evidence>
<dbReference type="Pfam" id="PF01529">
    <property type="entry name" value="DHHC"/>
    <property type="match status" value="1"/>
</dbReference>
<evidence type="ECO:0000259" key="14">
    <source>
        <dbReference type="Pfam" id="PF01529"/>
    </source>
</evidence>
<comment type="subcellular location">
    <subcellularLocation>
        <location evidence="1">Membrane</location>
        <topology evidence="1">Multi-pass membrane protein</topology>
    </subcellularLocation>
</comment>
<dbReference type="InterPro" id="IPR036770">
    <property type="entry name" value="Ankyrin_rpt-contain_sf"/>
</dbReference>
<dbReference type="PROSITE" id="PS50216">
    <property type="entry name" value="DHHC"/>
    <property type="match status" value="1"/>
</dbReference>
<dbReference type="InterPro" id="IPR001594">
    <property type="entry name" value="Palmitoyltrfase_DHHC"/>
</dbReference>
<dbReference type="GO" id="GO:0005794">
    <property type="term" value="C:Golgi apparatus"/>
    <property type="evidence" value="ECO:0007669"/>
    <property type="project" value="TreeGrafter"/>
</dbReference>
<keyword evidence="8" id="KW-0449">Lipoprotein</keyword>
<organism evidence="15 16">
    <name type="scientific">Naematelia encephala</name>
    <dbReference type="NCBI Taxonomy" id="71784"/>
    <lineage>
        <taxon>Eukaryota</taxon>
        <taxon>Fungi</taxon>
        <taxon>Dikarya</taxon>
        <taxon>Basidiomycota</taxon>
        <taxon>Agaricomycotina</taxon>
        <taxon>Tremellomycetes</taxon>
        <taxon>Tremellales</taxon>
        <taxon>Naemateliaceae</taxon>
        <taxon>Naematelia</taxon>
    </lineage>
</organism>
<evidence type="ECO:0000256" key="11">
    <source>
        <dbReference type="ARBA" id="ARBA00048048"/>
    </source>
</evidence>
<dbReference type="GO" id="GO:0006612">
    <property type="term" value="P:protein targeting to membrane"/>
    <property type="evidence" value="ECO:0007669"/>
    <property type="project" value="TreeGrafter"/>
</dbReference>
<dbReference type="SUPFAM" id="SSF48403">
    <property type="entry name" value="Ankyrin repeat"/>
    <property type="match status" value="1"/>
</dbReference>